<accession>A0AAX6DK25</accession>
<dbReference type="AlphaFoldDB" id="A0AAX6DK25"/>
<evidence type="ECO:0000256" key="1">
    <source>
        <dbReference type="SAM" id="MobiDB-lite"/>
    </source>
</evidence>
<gene>
    <name evidence="2" type="ORF">M6B38_242150</name>
</gene>
<protein>
    <submittedName>
        <fullName evidence="2">Formin-like protein 6 isoform X2</fullName>
    </submittedName>
</protein>
<reference evidence="2" key="1">
    <citation type="journal article" date="2023" name="GigaByte">
        <title>Genome assembly of the bearded iris, Iris pallida Lam.</title>
        <authorList>
            <person name="Bruccoleri R.E."/>
            <person name="Oakeley E.J."/>
            <person name="Faust A.M.E."/>
            <person name="Altorfer M."/>
            <person name="Dessus-Babus S."/>
            <person name="Burckhardt D."/>
            <person name="Oertli M."/>
            <person name="Naumann U."/>
            <person name="Petersen F."/>
            <person name="Wong J."/>
        </authorList>
    </citation>
    <scope>NUCLEOTIDE SEQUENCE</scope>
    <source>
        <strain evidence="2">GSM-AAB239-AS_SAM_17_03QT</strain>
    </source>
</reference>
<feature type="region of interest" description="Disordered" evidence="1">
    <location>
        <begin position="1"/>
        <end position="99"/>
    </location>
</feature>
<reference evidence="2" key="2">
    <citation type="submission" date="2023-04" db="EMBL/GenBank/DDBJ databases">
        <authorList>
            <person name="Bruccoleri R.E."/>
            <person name="Oakeley E.J."/>
            <person name="Faust A.-M."/>
            <person name="Dessus-Babus S."/>
            <person name="Altorfer M."/>
            <person name="Burckhardt D."/>
            <person name="Oertli M."/>
            <person name="Naumann U."/>
            <person name="Petersen F."/>
            <person name="Wong J."/>
        </authorList>
    </citation>
    <scope>NUCLEOTIDE SEQUENCE</scope>
    <source>
        <strain evidence="2">GSM-AAB239-AS_SAM_17_03QT</strain>
        <tissue evidence="2">Leaf</tissue>
    </source>
</reference>
<dbReference type="Proteomes" id="UP001140949">
    <property type="component" value="Unassembled WGS sequence"/>
</dbReference>
<organism evidence="2 3">
    <name type="scientific">Iris pallida</name>
    <name type="common">Sweet iris</name>
    <dbReference type="NCBI Taxonomy" id="29817"/>
    <lineage>
        <taxon>Eukaryota</taxon>
        <taxon>Viridiplantae</taxon>
        <taxon>Streptophyta</taxon>
        <taxon>Embryophyta</taxon>
        <taxon>Tracheophyta</taxon>
        <taxon>Spermatophyta</taxon>
        <taxon>Magnoliopsida</taxon>
        <taxon>Liliopsida</taxon>
        <taxon>Asparagales</taxon>
        <taxon>Iridaceae</taxon>
        <taxon>Iridoideae</taxon>
        <taxon>Irideae</taxon>
        <taxon>Iris</taxon>
    </lineage>
</organism>
<sequence>MSSPAHRALLVPLRSARTGLRSSPPIQPEFGSLVFPTSNAGGSHAHDPPPRPAQPRSSRRIFPCRAIPKPSPRTGERPQWSLPPLPGTLVGSSANSSVRSTALTVPADSLTAILRG</sequence>
<evidence type="ECO:0000313" key="3">
    <source>
        <dbReference type="Proteomes" id="UP001140949"/>
    </source>
</evidence>
<dbReference type="EMBL" id="JANAVB010044214">
    <property type="protein sequence ID" value="KAJ6792111.1"/>
    <property type="molecule type" value="Genomic_DNA"/>
</dbReference>
<evidence type="ECO:0000313" key="2">
    <source>
        <dbReference type="EMBL" id="KAJ6792111.1"/>
    </source>
</evidence>
<keyword evidence="3" id="KW-1185">Reference proteome</keyword>
<proteinExistence type="predicted"/>
<name>A0AAX6DK25_IRIPA</name>
<feature type="compositionally biased region" description="Polar residues" evidence="1">
    <location>
        <begin position="90"/>
        <end position="99"/>
    </location>
</feature>
<comment type="caution">
    <text evidence="2">The sequence shown here is derived from an EMBL/GenBank/DDBJ whole genome shotgun (WGS) entry which is preliminary data.</text>
</comment>